<organism evidence="1 2">
    <name type="scientific">Cichorium intybus</name>
    <name type="common">Chicory</name>
    <dbReference type="NCBI Taxonomy" id="13427"/>
    <lineage>
        <taxon>Eukaryota</taxon>
        <taxon>Viridiplantae</taxon>
        <taxon>Streptophyta</taxon>
        <taxon>Embryophyta</taxon>
        <taxon>Tracheophyta</taxon>
        <taxon>Spermatophyta</taxon>
        <taxon>Magnoliopsida</taxon>
        <taxon>eudicotyledons</taxon>
        <taxon>Gunneridae</taxon>
        <taxon>Pentapetalae</taxon>
        <taxon>asterids</taxon>
        <taxon>campanulids</taxon>
        <taxon>Asterales</taxon>
        <taxon>Asteraceae</taxon>
        <taxon>Cichorioideae</taxon>
        <taxon>Cichorieae</taxon>
        <taxon>Cichoriinae</taxon>
        <taxon>Cichorium</taxon>
    </lineage>
</organism>
<comment type="caution">
    <text evidence="1">The sequence shown here is derived from an EMBL/GenBank/DDBJ whole genome shotgun (WGS) entry which is preliminary data.</text>
</comment>
<reference evidence="2" key="1">
    <citation type="journal article" date="2022" name="Mol. Ecol. Resour.">
        <title>The genomes of chicory, endive, great burdock and yacon provide insights into Asteraceae palaeo-polyploidization history and plant inulin production.</title>
        <authorList>
            <person name="Fan W."/>
            <person name="Wang S."/>
            <person name="Wang H."/>
            <person name="Wang A."/>
            <person name="Jiang F."/>
            <person name="Liu H."/>
            <person name="Zhao H."/>
            <person name="Xu D."/>
            <person name="Zhang Y."/>
        </authorList>
    </citation>
    <scope>NUCLEOTIDE SEQUENCE [LARGE SCALE GENOMIC DNA]</scope>
    <source>
        <strain evidence="2">cv. Punajuju</strain>
    </source>
</reference>
<evidence type="ECO:0000313" key="2">
    <source>
        <dbReference type="Proteomes" id="UP001055811"/>
    </source>
</evidence>
<proteinExistence type="predicted"/>
<sequence>MTKYLIGTKSKLQRVLLIVFETRRDTTGLLQQDRRPDQVKGQEVKDPHFLSISRERNKHSRERQFS</sequence>
<evidence type="ECO:0000313" key="1">
    <source>
        <dbReference type="EMBL" id="KAI3792315.1"/>
    </source>
</evidence>
<dbReference type="EMBL" id="CM042009">
    <property type="protein sequence ID" value="KAI3792315.1"/>
    <property type="molecule type" value="Genomic_DNA"/>
</dbReference>
<name>A0ACB9H9A0_CICIN</name>
<dbReference type="Proteomes" id="UP001055811">
    <property type="component" value="Linkage Group LG01"/>
</dbReference>
<gene>
    <name evidence="1" type="ORF">L2E82_06190</name>
</gene>
<reference evidence="1 2" key="2">
    <citation type="journal article" date="2022" name="Mol. Ecol. Resour.">
        <title>The genomes of chicory, endive, great burdock and yacon provide insights into Asteraceae paleo-polyploidization history and plant inulin production.</title>
        <authorList>
            <person name="Fan W."/>
            <person name="Wang S."/>
            <person name="Wang H."/>
            <person name="Wang A."/>
            <person name="Jiang F."/>
            <person name="Liu H."/>
            <person name="Zhao H."/>
            <person name="Xu D."/>
            <person name="Zhang Y."/>
        </authorList>
    </citation>
    <scope>NUCLEOTIDE SEQUENCE [LARGE SCALE GENOMIC DNA]</scope>
    <source>
        <strain evidence="2">cv. Punajuju</strain>
        <tissue evidence="1">Leaves</tissue>
    </source>
</reference>
<accession>A0ACB9H9A0</accession>
<keyword evidence="2" id="KW-1185">Reference proteome</keyword>
<protein>
    <submittedName>
        <fullName evidence="1">Uncharacterized protein</fullName>
    </submittedName>
</protein>